<evidence type="ECO:0000313" key="2">
    <source>
        <dbReference type="EMBL" id="KAG5927409.1"/>
    </source>
</evidence>
<proteinExistence type="predicted"/>
<comment type="caution">
    <text evidence="2">The sequence shown here is derived from an EMBL/GenBank/DDBJ whole genome shotgun (WGS) entry which is preliminary data.</text>
</comment>
<gene>
    <name evidence="2" type="ORF">E4U42_002281</name>
</gene>
<sequence length="155" mass="17190">MYRESIFNERGVLAHGMHRTQRIRRPRRPPAVFAVFAYCDFDAAKRPADKAESSSPDAGKISRMPREYRNTDIIHGVCLPRGQQCRLPGSSPLDPQSVQRERSWSGPSINQSIKVKVSQVGANVAGHPNARPSAHELLNPGLDDLVAMSSRQHSP</sequence>
<accession>A0A8K0J8W2</accession>
<reference evidence="2" key="1">
    <citation type="journal article" date="2020" name="bioRxiv">
        <title>Whole genome comparisons of ergot fungi reveals the divergence and evolution of species within the genus Claviceps are the result of varying mechanisms driving genome evolution and host range expansion.</title>
        <authorList>
            <person name="Wyka S.A."/>
            <person name="Mondo S.J."/>
            <person name="Liu M."/>
            <person name="Dettman J."/>
            <person name="Nalam V."/>
            <person name="Broders K.D."/>
        </authorList>
    </citation>
    <scope>NUCLEOTIDE SEQUENCE</scope>
    <source>
        <strain evidence="2">CCC 489</strain>
    </source>
</reference>
<protein>
    <submittedName>
        <fullName evidence="2">Uncharacterized protein</fullName>
    </submittedName>
</protein>
<dbReference type="Proteomes" id="UP000811619">
    <property type="component" value="Unassembled WGS sequence"/>
</dbReference>
<name>A0A8K0J8W2_9HYPO</name>
<evidence type="ECO:0000256" key="1">
    <source>
        <dbReference type="SAM" id="MobiDB-lite"/>
    </source>
</evidence>
<feature type="region of interest" description="Disordered" evidence="1">
    <location>
        <begin position="47"/>
        <end position="66"/>
    </location>
</feature>
<keyword evidence="3" id="KW-1185">Reference proteome</keyword>
<dbReference type="EMBL" id="SRPY01000183">
    <property type="protein sequence ID" value="KAG5927409.1"/>
    <property type="molecule type" value="Genomic_DNA"/>
</dbReference>
<dbReference type="AlphaFoldDB" id="A0A8K0J8W2"/>
<evidence type="ECO:0000313" key="3">
    <source>
        <dbReference type="Proteomes" id="UP000811619"/>
    </source>
</evidence>
<feature type="region of interest" description="Disordered" evidence="1">
    <location>
        <begin position="83"/>
        <end position="112"/>
    </location>
</feature>
<organism evidence="2 3">
    <name type="scientific">Claviceps africana</name>
    <dbReference type="NCBI Taxonomy" id="83212"/>
    <lineage>
        <taxon>Eukaryota</taxon>
        <taxon>Fungi</taxon>
        <taxon>Dikarya</taxon>
        <taxon>Ascomycota</taxon>
        <taxon>Pezizomycotina</taxon>
        <taxon>Sordariomycetes</taxon>
        <taxon>Hypocreomycetidae</taxon>
        <taxon>Hypocreales</taxon>
        <taxon>Clavicipitaceae</taxon>
        <taxon>Claviceps</taxon>
    </lineage>
</organism>